<name>A0ABQ7GKE7_DUNSA</name>
<feature type="compositionally biased region" description="Polar residues" evidence="2">
    <location>
        <begin position="120"/>
        <end position="133"/>
    </location>
</feature>
<proteinExistence type="predicted"/>
<keyword evidence="1" id="KW-0653">Protein transport</keyword>
<keyword evidence="3" id="KW-0812">Transmembrane</keyword>
<feature type="transmembrane region" description="Helical" evidence="3">
    <location>
        <begin position="213"/>
        <end position="236"/>
    </location>
</feature>
<dbReference type="Gene3D" id="1.20.5.110">
    <property type="match status" value="1"/>
</dbReference>
<organism evidence="5 6">
    <name type="scientific">Dunaliella salina</name>
    <name type="common">Green alga</name>
    <name type="synonym">Protococcus salinus</name>
    <dbReference type="NCBI Taxonomy" id="3046"/>
    <lineage>
        <taxon>Eukaryota</taxon>
        <taxon>Viridiplantae</taxon>
        <taxon>Chlorophyta</taxon>
        <taxon>core chlorophytes</taxon>
        <taxon>Chlorophyceae</taxon>
        <taxon>CS clade</taxon>
        <taxon>Chlamydomonadales</taxon>
        <taxon>Dunaliellaceae</taxon>
        <taxon>Dunaliella</taxon>
    </lineage>
</organism>
<evidence type="ECO:0000256" key="2">
    <source>
        <dbReference type="SAM" id="MobiDB-lite"/>
    </source>
</evidence>
<dbReference type="PANTHER" id="PTHR19957:SF285">
    <property type="entry name" value="SYNTAXIN-51-RELATED"/>
    <property type="match status" value="1"/>
</dbReference>
<evidence type="ECO:0000256" key="3">
    <source>
        <dbReference type="SAM" id="Phobius"/>
    </source>
</evidence>
<feature type="region of interest" description="Disordered" evidence="2">
    <location>
        <begin position="89"/>
        <end position="133"/>
    </location>
</feature>
<dbReference type="Pfam" id="PF05739">
    <property type="entry name" value="SNARE"/>
    <property type="match status" value="1"/>
</dbReference>
<evidence type="ECO:0000259" key="4">
    <source>
        <dbReference type="PROSITE" id="PS50192"/>
    </source>
</evidence>
<dbReference type="InterPro" id="IPR045242">
    <property type="entry name" value="Syntaxin"/>
</dbReference>
<keyword evidence="6" id="KW-1185">Reference proteome</keyword>
<dbReference type="PROSITE" id="PS50192">
    <property type="entry name" value="T_SNARE"/>
    <property type="match status" value="1"/>
</dbReference>
<accession>A0ABQ7GKE7</accession>
<dbReference type="Proteomes" id="UP000815325">
    <property type="component" value="Unassembled WGS sequence"/>
</dbReference>
<gene>
    <name evidence="5" type="ORF">DUNSADRAFT_7924</name>
</gene>
<protein>
    <submittedName>
        <fullName evidence="5">Qc-snare protein, Syn8/Syntaxin8-family</fullName>
    </submittedName>
</protein>
<feature type="domain" description="T-SNARE coiled-coil homology" evidence="4">
    <location>
        <begin position="146"/>
        <end position="208"/>
    </location>
</feature>
<dbReference type="SUPFAM" id="SSF58038">
    <property type="entry name" value="SNARE fusion complex"/>
    <property type="match status" value="1"/>
</dbReference>
<dbReference type="InterPro" id="IPR000727">
    <property type="entry name" value="T_SNARE_dom"/>
</dbReference>
<dbReference type="SMART" id="SM00397">
    <property type="entry name" value="t_SNARE"/>
    <property type="match status" value="1"/>
</dbReference>
<keyword evidence="3" id="KW-1133">Transmembrane helix</keyword>
<keyword evidence="3" id="KW-0472">Membrane</keyword>
<evidence type="ECO:0000313" key="5">
    <source>
        <dbReference type="EMBL" id="KAF5835074.1"/>
    </source>
</evidence>
<dbReference type="CDD" id="cd15841">
    <property type="entry name" value="SNARE_Qc"/>
    <property type="match status" value="1"/>
</dbReference>
<feature type="compositionally biased region" description="Basic and acidic residues" evidence="2">
    <location>
        <begin position="89"/>
        <end position="100"/>
    </location>
</feature>
<dbReference type="PANTHER" id="PTHR19957">
    <property type="entry name" value="SYNTAXIN"/>
    <property type="match status" value="1"/>
</dbReference>
<reference evidence="5" key="1">
    <citation type="submission" date="2017-08" db="EMBL/GenBank/DDBJ databases">
        <authorList>
            <person name="Polle J.E."/>
            <person name="Barry K."/>
            <person name="Cushman J."/>
            <person name="Schmutz J."/>
            <person name="Tran D."/>
            <person name="Hathwaick L.T."/>
            <person name="Yim W.C."/>
            <person name="Jenkins J."/>
            <person name="Mckie-Krisberg Z.M."/>
            <person name="Prochnik S."/>
            <person name="Lindquist E."/>
            <person name="Dockter R.B."/>
            <person name="Adam C."/>
            <person name="Molina H."/>
            <person name="Bunkerborg J."/>
            <person name="Jin E."/>
            <person name="Buchheim M."/>
            <person name="Magnuson J."/>
        </authorList>
    </citation>
    <scope>NUCLEOTIDE SEQUENCE</scope>
    <source>
        <strain evidence="5">CCAP 19/18</strain>
    </source>
</reference>
<evidence type="ECO:0000256" key="1">
    <source>
        <dbReference type="ARBA" id="ARBA00022927"/>
    </source>
</evidence>
<evidence type="ECO:0000313" key="6">
    <source>
        <dbReference type="Proteomes" id="UP000815325"/>
    </source>
</evidence>
<feature type="region of interest" description="Disordered" evidence="2">
    <location>
        <begin position="32"/>
        <end position="55"/>
    </location>
</feature>
<sequence>MPSGFRVDTDSWLREFEEAKLLEQEVLQLIQERNSRNAGPGDPETSRKTATARRKIGTLGTLVEKLLRLLDSPDVSQLSEQERNRRRDLLYNLRNRREQMQHSLRRGRGPADKESLMEGSGSSTQPPQETEQTAELDNKGLLAMQQRTMDHQDEELGHIEKGVHSTKHIALAIGEEADLHTRLLDDLDEEVDVTQSRMKVATHKVKHMMKESASWRGGLCIFLLIVTLVTIFILAAKLGKLFL</sequence>
<dbReference type="EMBL" id="MU069724">
    <property type="protein sequence ID" value="KAF5835074.1"/>
    <property type="molecule type" value="Genomic_DNA"/>
</dbReference>
<comment type="caution">
    <text evidence="5">The sequence shown here is derived from an EMBL/GenBank/DDBJ whole genome shotgun (WGS) entry which is preliminary data.</text>
</comment>
<keyword evidence="1" id="KW-0813">Transport</keyword>